<evidence type="ECO:0000256" key="9">
    <source>
        <dbReference type="ARBA" id="ARBA00022777"/>
    </source>
</evidence>
<proteinExistence type="predicted"/>
<feature type="transmembrane region" description="Helical" evidence="15">
    <location>
        <begin position="109"/>
        <end position="130"/>
    </location>
</feature>
<evidence type="ECO:0000259" key="18">
    <source>
        <dbReference type="Pfam" id="PF06580"/>
    </source>
</evidence>
<keyword evidence="8" id="KW-0547">Nucleotide-binding</keyword>
<keyword evidence="4" id="KW-1003">Cell membrane</keyword>
<evidence type="ECO:0000313" key="21">
    <source>
        <dbReference type="Proteomes" id="UP000028681"/>
    </source>
</evidence>
<evidence type="ECO:0000259" key="17">
    <source>
        <dbReference type="Pfam" id="PF02518"/>
    </source>
</evidence>
<evidence type="ECO:0000256" key="5">
    <source>
        <dbReference type="ARBA" id="ARBA00022553"/>
    </source>
</evidence>
<evidence type="ECO:0000256" key="13">
    <source>
        <dbReference type="ARBA" id="ARBA00023136"/>
    </source>
</evidence>
<dbReference type="GO" id="GO:0000155">
    <property type="term" value="F:phosphorelay sensor kinase activity"/>
    <property type="evidence" value="ECO:0007669"/>
    <property type="project" value="InterPro"/>
</dbReference>
<dbReference type="InterPro" id="IPR003594">
    <property type="entry name" value="HATPase_dom"/>
</dbReference>
<evidence type="ECO:0000256" key="11">
    <source>
        <dbReference type="ARBA" id="ARBA00022989"/>
    </source>
</evidence>
<dbReference type="Gene3D" id="3.30.565.10">
    <property type="entry name" value="Histidine kinase-like ATPase, C-terminal domain"/>
    <property type="match status" value="1"/>
</dbReference>
<dbReference type="InterPro" id="IPR029016">
    <property type="entry name" value="GAF-like_dom_sf"/>
</dbReference>
<evidence type="ECO:0000256" key="10">
    <source>
        <dbReference type="ARBA" id="ARBA00022840"/>
    </source>
</evidence>
<feature type="transmembrane region" description="Helical" evidence="15">
    <location>
        <begin position="165"/>
        <end position="188"/>
    </location>
</feature>
<accession>A0A076LLT5</accession>
<feature type="domain" description="GAF" evidence="16">
    <location>
        <begin position="227"/>
        <end position="349"/>
    </location>
</feature>
<keyword evidence="7 15" id="KW-0812">Transmembrane</keyword>
<keyword evidence="13 15" id="KW-0472">Membrane</keyword>
<name>A0A076LLT5_9GAMM</name>
<evidence type="ECO:0000256" key="3">
    <source>
        <dbReference type="ARBA" id="ARBA00012438"/>
    </source>
</evidence>
<feature type="domain" description="Signal transduction histidine kinase internal region" evidence="18">
    <location>
        <begin position="361"/>
        <end position="439"/>
    </location>
</feature>
<organism evidence="20 21">
    <name type="scientific">Edwardsiella anguillarum ET080813</name>
    <dbReference type="NCBI Taxonomy" id="667120"/>
    <lineage>
        <taxon>Bacteria</taxon>
        <taxon>Pseudomonadati</taxon>
        <taxon>Pseudomonadota</taxon>
        <taxon>Gammaproteobacteria</taxon>
        <taxon>Enterobacterales</taxon>
        <taxon>Hafniaceae</taxon>
        <taxon>Edwardsiella</taxon>
    </lineage>
</organism>
<comment type="catalytic activity">
    <reaction evidence="1">
        <text>ATP + protein L-histidine = ADP + protein N-phospho-L-histidine.</text>
        <dbReference type="EC" id="2.7.13.3"/>
    </reaction>
</comment>
<evidence type="ECO:0000256" key="1">
    <source>
        <dbReference type="ARBA" id="ARBA00000085"/>
    </source>
</evidence>
<dbReference type="Gene3D" id="1.10.1760.20">
    <property type="match status" value="1"/>
</dbReference>
<dbReference type="InterPro" id="IPR050640">
    <property type="entry name" value="Bact_2-comp_sensor_kinase"/>
</dbReference>
<evidence type="ECO:0000256" key="12">
    <source>
        <dbReference type="ARBA" id="ARBA00023012"/>
    </source>
</evidence>
<evidence type="ECO:0000259" key="16">
    <source>
        <dbReference type="Pfam" id="PF01590"/>
    </source>
</evidence>
<keyword evidence="6" id="KW-0808">Transferase</keyword>
<dbReference type="KEGG" id="ete:ETEE_1244"/>
<keyword evidence="9 20" id="KW-0418">Kinase</keyword>
<dbReference type="GO" id="GO:0005524">
    <property type="term" value="F:ATP binding"/>
    <property type="evidence" value="ECO:0007669"/>
    <property type="project" value="UniProtKB-KW"/>
</dbReference>
<dbReference type="InterPro" id="IPR036890">
    <property type="entry name" value="HATPase_C_sf"/>
</dbReference>
<evidence type="ECO:0000256" key="7">
    <source>
        <dbReference type="ARBA" id="ARBA00022692"/>
    </source>
</evidence>
<feature type="transmembrane region" description="Helical" evidence="15">
    <location>
        <begin position="5"/>
        <end position="25"/>
    </location>
</feature>
<feature type="transmembrane region" description="Helical" evidence="15">
    <location>
        <begin position="137"/>
        <end position="159"/>
    </location>
</feature>
<evidence type="ECO:0000256" key="14">
    <source>
        <dbReference type="SAM" id="MobiDB-lite"/>
    </source>
</evidence>
<feature type="transmembrane region" description="Helical" evidence="15">
    <location>
        <begin position="45"/>
        <end position="64"/>
    </location>
</feature>
<dbReference type="InterPro" id="IPR003018">
    <property type="entry name" value="GAF"/>
</dbReference>
<dbReference type="Pfam" id="PF06580">
    <property type="entry name" value="His_kinase"/>
    <property type="match status" value="1"/>
</dbReference>
<feature type="domain" description="Histidine kinase/HSP90-like ATPase" evidence="17">
    <location>
        <begin position="456"/>
        <end position="527"/>
    </location>
</feature>
<dbReference type="Pfam" id="PF07694">
    <property type="entry name" value="5TM-5TMR_LYT"/>
    <property type="match status" value="1"/>
</dbReference>
<dbReference type="EMBL" id="CP006664">
    <property type="protein sequence ID" value="AIJ07702.1"/>
    <property type="molecule type" value="Genomic_DNA"/>
</dbReference>
<dbReference type="InterPro" id="IPR011620">
    <property type="entry name" value="Sig_transdc_His_kinase_LytS_TM"/>
</dbReference>
<dbReference type="GO" id="GO:0005886">
    <property type="term" value="C:plasma membrane"/>
    <property type="evidence" value="ECO:0007669"/>
    <property type="project" value="UniProtKB-SubCell"/>
</dbReference>
<dbReference type="PANTHER" id="PTHR34220">
    <property type="entry name" value="SENSOR HISTIDINE KINASE YPDA"/>
    <property type="match status" value="1"/>
</dbReference>
<dbReference type="Gene3D" id="3.30.450.40">
    <property type="match status" value="1"/>
</dbReference>
<dbReference type="GO" id="GO:0071555">
    <property type="term" value="P:cell wall organization"/>
    <property type="evidence" value="ECO:0007669"/>
    <property type="project" value="InterPro"/>
</dbReference>
<evidence type="ECO:0000313" key="20">
    <source>
        <dbReference type="EMBL" id="AIJ07702.1"/>
    </source>
</evidence>
<feature type="transmembrane region" description="Helical" evidence="15">
    <location>
        <begin position="71"/>
        <end position="89"/>
    </location>
</feature>
<keyword evidence="11 15" id="KW-1133">Transmembrane helix</keyword>
<dbReference type="InterPro" id="IPR010559">
    <property type="entry name" value="Sig_transdc_His_kin_internal"/>
</dbReference>
<gene>
    <name evidence="20" type="primary">lytS</name>
    <name evidence="20" type="ORF">ETEE_1244</name>
</gene>
<sequence length="589" mass="64238">MFSDILRLLAVFERAALMLMMLFFLTRIRPFQSLLQKQKHSATELATVSVLFCAFAVFSTYTGLRVEGALINVRIIAIVAGGILFGPWVGIPAGIVSGLHRYLIDVDGYTSLPCLLSSVAAGLLATLIHYRVRRSRLWLYGILAGMACEGLTMLLILLLTQPHAVGIAIVDQIGVPMIVGATCIGLIIRLVQDLNDEKELIAARQAKLAMDVANQTLPYFRQITRSAFESVCEIIRREIGADAVSITDTQDVLAYAGAGREEYPLEGHHAIGQLTREAVESGQILLNNNLSSYSLSGFHSVIIIPLREQQEAVTGTLKIYYHRRYRISGALRELAVGLSQLMSTQMAVARTEQLREGTRRAEFSALQSKINPHFLFNALNAISSLIRMDPDQARQLIASLADYLRYNLARGDRLIDLQEELMQVRNYIAIEQARFGRRLNVTFALDPVSISLPSLLLQPLVENAILHGIQPRSGPGQVTIEVRDEPTRVRIAVRDTGYGISQAVIAQVANGESSGDSIGLGNVQQRLRCCMARGCISAAWSREPRSVSICRNPGGAHADGDHCGGRIPGARGAGLPDRASQPDPGAGAV</sequence>
<dbReference type="PANTHER" id="PTHR34220:SF7">
    <property type="entry name" value="SENSOR HISTIDINE KINASE YPDA"/>
    <property type="match status" value="1"/>
</dbReference>
<keyword evidence="12" id="KW-0902">Two-component regulatory system</keyword>
<dbReference type="AlphaFoldDB" id="A0A076LLT5"/>
<dbReference type="SUPFAM" id="SSF55781">
    <property type="entry name" value="GAF domain-like"/>
    <property type="match status" value="1"/>
</dbReference>
<evidence type="ECO:0000256" key="4">
    <source>
        <dbReference type="ARBA" id="ARBA00022475"/>
    </source>
</evidence>
<feature type="region of interest" description="Disordered" evidence="14">
    <location>
        <begin position="556"/>
        <end position="589"/>
    </location>
</feature>
<dbReference type="EC" id="2.7.13.3" evidence="3"/>
<reference evidence="20 21" key="1">
    <citation type="journal article" date="2012" name="PLoS ONE">
        <title>Edwardsiella comparative phylogenomics reveal the new intra/inter-species taxonomic relationships, virulence evolution and niche adaptation mechanisms.</title>
        <authorList>
            <person name="Yang M."/>
            <person name="Lv Y."/>
            <person name="Xiao J."/>
            <person name="Wu H."/>
            <person name="Zheng H."/>
            <person name="Liu Q."/>
            <person name="Zhang Y."/>
            <person name="Wang Q."/>
        </authorList>
    </citation>
    <scope>NUCLEOTIDE SEQUENCE [LARGE SCALE GENOMIC DNA]</scope>
    <source>
        <strain evidence="21">080813</strain>
    </source>
</reference>
<protein>
    <recommendedName>
        <fullName evidence="3">histidine kinase</fullName>
        <ecNumber evidence="3">2.7.13.3</ecNumber>
    </recommendedName>
</protein>
<dbReference type="SUPFAM" id="SSF55874">
    <property type="entry name" value="ATPase domain of HSP90 chaperone/DNA topoisomerase II/histidine kinase"/>
    <property type="match status" value="1"/>
</dbReference>
<dbReference type="Pfam" id="PF01590">
    <property type="entry name" value="GAF"/>
    <property type="match status" value="1"/>
</dbReference>
<dbReference type="Pfam" id="PF02518">
    <property type="entry name" value="HATPase_c"/>
    <property type="match status" value="1"/>
</dbReference>
<keyword evidence="10" id="KW-0067">ATP-binding</keyword>
<dbReference type="HOGENOM" id="CLU_020473_3_3_6"/>
<evidence type="ECO:0000256" key="8">
    <source>
        <dbReference type="ARBA" id="ARBA00022741"/>
    </source>
</evidence>
<feature type="domain" description="Signal transduction histidine kinase 5TM receptor LytS transmembrane region" evidence="19">
    <location>
        <begin position="29"/>
        <end position="193"/>
    </location>
</feature>
<evidence type="ECO:0000259" key="19">
    <source>
        <dbReference type="Pfam" id="PF07694"/>
    </source>
</evidence>
<keyword evidence="5" id="KW-0597">Phosphoprotein</keyword>
<evidence type="ECO:0000256" key="2">
    <source>
        <dbReference type="ARBA" id="ARBA00004651"/>
    </source>
</evidence>
<comment type="subcellular location">
    <subcellularLocation>
        <location evidence="2">Cell membrane</location>
        <topology evidence="2">Multi-pass membrane protein</topology>
    </subcellularLocation>
</comment>
<dbReference type="Proteomes" id="UP000028681">
    <property type="component" value="Chromosome"/>
</dbReference>
<evidence type="ECO:0000256" key="15">
    <source>
        <dbReference type="SAM" id="Phobius"/>
    </source>
</evidence>
<evidence type="ECO:0000256" key="6">
    <source>
        <dbReference type="ARBA" id="ARBA00022679"/>
    </source>
</evidence>